<evidence type="ECO:0000313" key="3">
    <source>
        <dbReference type="EMBL" id="HED11023.1"/>
    </source>
</evidence>
<feature type="repeat" description="TPR" evidence="1">
    <location>
        <begin position="153"/>
        <end position="186"/>
    </location>
</feature>
<dbReference type="PANTHER" id="PTHR12558:SF13">
    <property type="entry name" value="CELL DIVISION CYCLE PROTEIN 27 HOMOLOG"/>
    <property type="match status" value="1"/>
</dbReference>
<dbReference type="Gene3D" id="1.25.40.10">
    <property type="entry name" value="Tetratricopeptide repeat domain"/>
    <property type="match status" value="5"/>
</dbReference>
<evidence type="ECO:0000256" key="2">
    <source>
        <dbReference type="SAM" id="MobiDB-lite"/>
    </source>
</evidence>
<sequence>MKRYVIHIVTITFFLSLGSCAYYNTFFNAEKYFESARSKKEAATGKETLPRDAKKNFQRAIEKSWKVINLYGDSSSWADDALFLIGKSHYELEEYDKAREIFEQFAQKYIQSEWLPASKVWLGKTYLMLGDKEKALERFSAILASDADDDLKAEAHLYLAHLYFESETYDKAIEHYTQVLELSGDEVLSTEALFSMAEANYLLGYYDKAIENYEDILKYDIPMSKRYDALARLIDALIEKKDYDSAIALMRNILTDQRYKSYFSLIEVKLANISEFQESKEFARSQYREVLRKYPRTEGAALAAFYLGQQFEYDLGQFDSAKTMYDRVRKEFPKAEAVEEAVQRGKLLAAYLKIHNQIKKDYEDLYKLEHGDSSLVDSMVTGMDTVEVASRPQPDLPLSSGELSANEERDVPNKTVEGLRPAEGEEANASQVATRSIKKIKEKKVAVSRTAEQVEKSLHRNLYNLGEFFLLSYERPDSALRPYRQFIERYPQDTVLTPKAYFSLYTAYQALSDSIDAEKVKKELYDLFPESIYSKKLQGRLTETKKTEKSPAHKKYLQAESLWENEHYDQAISLFREIARQDSGSNWALKSRYSVAWLYENILQDTDKAIEAYKLLLKEYPKSPTAKIAKAKITPPAAEKPVAQKTAADSSASKTGPKRRLDVLERKLTPKPGFEKDLELDEVAPKKDFIPQKEDRKLLDKKRGNKKDDKD</sequence>
<dbReference type="EMBL" id="DRLD01000273">
    <property type="protein sequence ID" value="HED11023.1"/>
    <property type="molecule type" value="Genomic_DNA"/>
</dbReference>
<feature type="repeat" description="TPR" evidence="1">
    <location>
        <begin position="116"/>
        <end position="149"/>
    </location>
</feature>
<dbReference type="AlphaFoldDB" id="A0A7V1PUR2"/>
<accession>A0A7V1PUR2</accession>
<dbReference type="PROSITE" id="PS50005">
    <property type="entry name" value="TPR"/>
    <property type="match status" value="2"/>
</dbReference>
<dbReference type="InterPro" id="IPR011990">
    <property type="entry name" value="TPR-like_helical_dom_sf"/>
</dbReference>
<dbReference type="PANTHER" id="PTHR12558">
    <property type="entry name" value="CELL DIVISION CYCLE 16,23,27"/>
    <property type="match status" value="1"/>
</dbReference>
<protein>
    <submittedName>
        <fullName evidence="3">Tetratricopeptide repeat protein</fullName>
    </submittedName>
</protein>
<dbReference type="Pfam" id="PF13432">
    <property type="entry name" value="TPR_16"/>
    <property type="match status" value="3"/>
</dbReference>
<gene>
    <name evidence="3" type="ORF">ENJ10_10070</name>
</gene>
<dbReference type="Proteomes" id="UP000886005">
    <property type="component" value="Unassembled WGS sequence"/>
</dbReference>
<name>A0A7V1PUR2_CALAY</name>
<dbReference type="InterPro" id="IPR019734">
    <property type="entry name" value="TPR_rpt"/>
</dbReference>
<feature type="region of interest" description="Disordered" evidence="2">
    <location>
        <begin position="390"/>
        <end position="412"/>
    </location>
</feature>
<reference evidence="3" key="1">
    <citation type="journal article" date="2020" name="mSystems">
        <title>Genome- and Community-Level Interaction Insights into Carbon Utilization and Element Cycling Functions of Hydrothermarchaeota in Hydrothermal Sediment.</title>
        <authorList>
            <person name="Zhou Z."/>
            <person name="Liu Y."/>
            <person name="Xu W."/>
            <person name="Pan J."/>
            <person name="Luo Z.H."/>
            <person name="Li M."/>
        </authorList>
    </citation>
    <scope>NUCLEOTIDE SEQUENCE [LARGE SCALE GENOMIC DNA]</scope>
    <source>
        <strain evidence="3">HyVt-456</strain>
    </source>
</reference>
<evidence type="ECO:0000256" key="1">
    <source>
        <dbReference type="PROSITE-ProRule" id="PRU00339"/>
    </source>
</evidence>
<feature type="region of interest" description="Disordered" evidence="2">
    <location>
        <begin position="637"/>
        <end position="668"/>
    </location>
</feature>
<dbReference type="Pfam" id="PF13174">
    <property type="entry name" value="TPR_6"/>
    <property type="match status" value="2"/>
</dbReference>
<dbReference type="SUPFAM" id="SSF48452">
    <property type="entry name" value="TPR-like"/>
    <property type="match status" value="2"/>
</dbReference>
<comment type="caution">
    <text evidence="3">The sequence shown here is derived from an EMBL/GenBank/DDBJ whole genome shotgun (WGS) entry which is preliminary data.</text>
</comment>
<organism evidence="3">
    <name type="scientific">Caldithrix abyssi</name>
    <dbReference type="NCBI Taxonomy" id="187145"/>
    <lineage>
        <taxon>Bacteria</taxon>
        <taxon>Pseudomonadati</taxon>
        <taxon>Calditrichota</taxon>
        <taxon>Calditrichia</taxon>
        <taxon>Calditrichales</taxon>
        <taxon>Calditrichaceae</taxon>
        <taxon>Caldithrix</taxon>
    </lineage>
</organism>
<feature type="region of interest" description="Disordered" evidence="2">
    <location>
        <begin position="685"/>
        <end position="711"/>
    </location>
</feature>
<dbReference type="SMART" id="SM00028">
    <property type="entry name" value="TPR"/>
    <property type="match status" value="7"/>
</dbReference>
<feature type="compositionally biased region" description="Basic and acidic residues" evidence="2">
    <location>
        <begin position="659"/>
        <end position="668"/>
    </location>
</feature>
<dbReference type="PROSITE" id="PS51257">
    <property type="entry name" value="PROKAR_LIPOPROTEIN"/>
    <property type="match status" value="1"/>
</dbReference>
<proteinExistence type="predicted"/>
<keyword evidence="1" id="KW-0802">TPR repeat</keyword>